<keyword evidence="7" id="KW-1133">Transmembrane helix</keyword>
<dbReference type="PROSITE" id="PS50222">
    <property type="entry name" value="EF_HAND_2"/>
    <property type="match status" value="1"/>
</dbReference>
<dbReference type="PANTHER" id="PTHR35038:SF10">
    <property type="entry name" value="HIGH-MOLECULAR-WEIGHT CYTOCHROME C"/>
    <property type="match status" value="1"/>
</dbReference>
<evidence type="ECO:0000256" key="2">
    <source>
        <dbReference type="ARBA" id="ARBA00022617"/>
    </source>
</evidence>
<dbReference type="InterPro" id="IPR002048">
    <property type="entry name" value="EF_hand_dom"/>
</dbReference>
<keyword evidence="1" id="KW-0813">Transport</keyword>
<name>A0A7C4AJM7_9BACT</name>
<dbReference type="Gene3D" id="1.10.3820.10">
    <property type="entry name" value="Di-heme elbow motif domain"/>
    <property type="match status" value="1"/>
</dbReference>
<keyword evidence="3" id="KW-0479">Metal-binding</keyword>
<keyword evidence="6" id="KW-0408">Iron</keyword>
<dbReference type="Gene3D" id="3.90.10.10">
    <property type="entry name" value="Cytochrome C3"/>
    <property type="match status" value="2"/>
</dbReference>
<keyword evidence="5" id="KW-0249">Electron transport</keyword>
<dbReference type="SUPFAM" id="SSF48695">
    <property type="entry name" value="Multiheme cytochromes"/>
    <property type="match status" value="2"/>
</dbReference>
<accession>A0A7C4AJM7</accession>
<evidence type="ECO:0000256" key="5">
    <source>
        <dbReference type="ARBA" id="ARBA00022982"/>
    </source>
</evidence>
<dbReference type="GO" id="GO:0005509">
    <property type="term" value="F:calcium ion binding"/>
    <property type="evidence" value="ECO:0007669"/>
    <property type="project" value="InterPro"/>
</dbReference>
<dbReference type="InterPro" id="IPR038266">
    <property type="entry name" value="NapC/NirT_cytc_sf"/>
</dbReference>
<keyword evidence="4" id="KW-0732">Signal</keyword>
<dbReference type="PROSITE" id="PS00018">
    <property type="entry name" value="EF_HAND_1"/>
    <property type="match status" value="2"/>
</dbReference>
<proteinExistence type="predicted"/>
<dbReference type="Gene3D" id="1.10.1130.10">
    <property type="entry name" value="Flavocytochrome C3, Chain A"/>
    <property type="match status" value="1"/>
</dbReference>
<evidence type="ECO:0000256" key="7">
    <source>
        <dbReference type="SAM" id="Phobius"/>
    </source>
</evidence>
<evidence type="ECO:0000313" key="9">
    <source>
        <dbReference type="EMBL" id="HGG99721.1"/>
    </source>
</evidence>
<dbReference type="EMBL" id="DTHO01000052">
    <property type="protein sequence ID" value="HGG99721.1"/>
    <property type="molecule type" value="Genomic_DNA"/>
</dbReference>
<sequence>MRTLLISAVIVICFLLSYFAKIEVALSDSIKDCLRCHSSKALTKELLSKETLSLYVDGSKFEKSVHGALECSACHTDITMKTHPRPKKIESRKAYVREVSQNCLLCHPKDALMKPYMHGALVKKGELTCAECHGSHYIEEMKGWKKTESFSGYCLFCHKHEISKTLPSKEIISLKVNQEEIKKSVHGKFECIVCHSDFSKINHPSYNLKTKSEYRTRMTGICLKCHTDAELQKNPSHYALSKTASCIECHGSHGVVSVKAAKALPINQYCLSCHSRAISMKMKNGETLSVQVKESDILGSAHKNLKCNECHKEFSTTQHPVKVYESIADFREKAKDNCNNCHKEAVAKYDKSIHAMALKKGNANAPDCLRCHDYHKTPWIKSDKVSGLQLCARCHAKETDAFKTSIHNTALTQGKKDAPACAACHNAHDVLPTNIAKINDSCVKCHKNIKDSHNKWLWNPPFRLTTFVETHFNSASCSACHISGNKVLSLVLIDKDKNKALTEKEVAKAFDVDVKEVKGKVDFNGDGKVQEGELWQFMSTLKKKVNADLAGRVDVTEANDAHRIVAKAQAIKDCEACHNPKAEFSGRLEINREDAKAIKLNLDRKAFNSVKAIPNISDFYILGSTKISIFDILFLLALAAGLCVAIGHITLRILTSPIRRRRREGK</sequence>
<dbReference type="InterPro" id="IPR018247">
    <property type="entry name" value="EF_Hand_1_Ca_BS"/>
</dbReference>
<keyword evidence="7" id="KW-0812">Transmembrane</keyword>
<organism evidence="9">
    <name type="scientific">Thermodesulfovibrio aggregans</name>
    <dbReference type="NCBI Taxonomy" id="86166"/>
    <lineage>
        <taxon>Bacteria</taxon>
        <taxon>Pseudomonadati</taxon>
        <taxon>Nitrospirota</taxon>
        <taxon>Thermodesulfovibrionia</taxon>
        <taxon>Thermodesulfovibrionales</taxon>
        <taxon>Thermodesulfovibrionaceae</taxon>
        <taxon>Thermodesulfovibrio</taxon>
    </lineage>
</organism>
<feature type="domain" description="EF-hand" evidence="8">
    <location>
        <begin position="520"/>
        <end position="544"/>
    </location>
</feature>
<evidence type="ECO:0000256" key="1">
    <source>
        <dbReference type="ARBA" id="ARBA00022448"/>
    </source>
</evidence>
<feature type="transmembrane region" description="Helical" evidence="7">
    <location>
        <begin position="632"/>
        <end position="654"/>
    </location>
</feature>
<keyword evidence="7" id="KW-0472">Membrane</keyword>
<protein>
    <submittedName>
        <fullName evidence="9">Cytochrome c family protein</fullName>
    </submittedName>
</protein>
<reference evidence="9" key="1">
    <citation type="journal article" date="2020" name="mSystems">
        <title>Genome- and Community-Level Interaction Insights into Carbon Utilization and Element Cycling Functions of Hydrothermarchaeota in Hydrothermal Sediment.</title>
        <authorList>
            <person name="Zhou Z."/>
            <person name="Liu Y."/>
            <person name="Xu W."/>
            <person name="Pan J."/>
            <person name="Luo Z.H."/>
            <person name="Li M."/>
        </authorList>
    </citation>
    <scope>NUCLEOTIDE SEQUENCE [LARGE SCALE GENOMIC DNA]</scope>
    <source>
        <strain evidence="9">SpSt-788</strain>
    </source>
</reference>
<comment type="caution">
    <text evidence="9">The sequence shown here is derived from an EMBL/GenBank/DDBJ whole genome shotgun (WGS) entry which is preliminary data.</text>
</comment>
<keyword evidence="2" id="KW-0349">Heme</keyword>
<dbReference type="PANTHER" id="PTHR35038">
    <property type="entry name" value="DISSIMILATORY SULFITE REDUCTASE SIRA"/>
    <property type="match status" value="1"/>
</dbReference>
<evidence type="ECO:0000256" key="4">
    <source>
        <dbReference type="ARBA" id="ARBA00022729"/>
    </source>
</evidence>
<dbReference type="AlphaFoldDB" id="A0A7C4AJM7"/>
<dbReference type="InterPro" id="IPR036280">
    <property type="entry name" value="Multihaem_cyt_sf"/>
</dbReference>
<dbReference type="Pfam" id="PF09699">
    <property type="entry name" value="Paired_CXXCH_1"/>
    <property type="match status" value="1"/>
</dbReference>
<dbReference type="InterPro" id="IPR011992">
    <property type="entry name" value="EF-hand-dom_pair"/>
</dbReference>
<gene>
    <name evidence="9" type="ORF">ENV75_04655</name>
</gene>
<evidence type="ECO:0000259" key="8">
    <source>
        <dbReference type="PROSITE" id="PS50222"/>
    </source>
</evidence>
<evidence type="ECO:0000256" key="6">
    <source>
        <dbReference type="ARBA" id="ARBA00023004"/>
    </source>
</evidence>
<dbReference type="InterPro" id="IPR051829">
    <property type="entry name" value="Multiheme_Cytochr_ET"/>
</dbReference>
<dbReference type="SUPFAM" id="SSF47473">
    <property type="entry name" value="EF-hand"/>
    <property type="match status" value="1"/>
</dbReference>
<dbReference type="InterPro" id="IPR010177">
    <property type="entry name" value="Paired_CXXCH_1"/>
</dbReference>
<evidence type="ECO:0000256" key="3">
    <source>
        <dbReference type="ARBA" id="ARBA00022723"/>
    </source>
</evidence>